<evidence type="ECO:0000313" key="1">
    <source>
        <dbReference type="EMBL" id="VAW63711.1"/>
    </source>
</evidence>
<dbReference type="AlphaFoldDB" id="A0A3B0X7J4"/>
<organism evidence="1">
    <name type="scientific">hydrothermal vent metagenome</name>
    <dbReference type="NCBI Taxonomy" id="652676"/>
    <lineage>
        <taxon>unclassified sequences</taxon>
        <taxon>metagenomes</taxon>
        <taxon>ecological metagenomes</taxon>
    </lineage>
</organism>
<name>A0A3B0X7J4_9ZZZZ</name>
<reference evidence="1" key="1">
    <citation type="submission" date="2018-06" db="EMBL/GenBank/DDBJ databases">
        <authorList>
            <person name="Zhirakovskaya E."/>
        </authorList>
    </citation>
    <scope>NUCLEOTIDE SEQUENCE</scope>
</reference>
<gene>
    <name evidence="1" type="ORF">MNBD_GAMMA11-1496</name>
</gene>
<dbReference type="EMBL" id="UOFG01000208">
    <property type="protein sequence ID" value="VAW63711.1"/>
    <property type="molecule type" value="Genomic_DNA"/>
</dbReference>
<proteinExistence type="predicted"/>
<sequence length="168" mass="19026">MKDKKDFILRLVSTSGGALDKASDNNRKYNISHQVDMFTESNDNSILVIYFSDIDGKLFSDAINKAHPKCILDMRSNPRFNIAGYSRKIAFGEFDSLGSTYMDYVELLDGNDQSKDHLIAAAERVVKKIKQGPLVFIFGKKEHDGMYEEELMHKLPVSKEAWSLSVIP</sequence>
<protein>
    <submittedName>
        <fullName evidence="1">Uncharacterized protein</fullName>
    </submittedName>
</protein>
<accession>A0A3B0X7J4</accession>